<dbReference type="SUPFAM" id="SSF52172">
    <property type="entry name" value="CheY-like"/>
    <property type="match status" value="1"/>
</dbReference>
<keyword evidence="1" id="KW-0238">DNA-binding</keyword>
<dbReference type="Gene3D" id="3.40.50.2300">
    <property type="match status" value="1"/>
</dbReference>
<feature type="modified residue" description="4-aspartylphosphate" evidence="2">
    <location>
        <position position="52"/>
    </location>
</feature>
<name>A0ABR8A260_9CYAN</name>
<dbReference type="Proteomes" id="UP000642094">
    <property type="component" value="Unassembled WGS sequence"/>
</dbReference>
<accession>A0ABR8A260</accession>
<dbReference type="SMART" id="SM00421">
    <property type="entry name" value="HTH_LUXR"/>
    <property type="match status" value="1"/>
</dbReference>
<evidence type="ECO:0000313" key="6">
    <source>
        <dbReference type="Proteomes" id="UP000642094"/>
    </source>
</evidence>
<evidence type="ECO:0000259" key="4">
    <source>
        <dbReference type="PROSITE" id="PS50110"/>
    </source>
</evidence>
<dbReference type="PRINTS" id="PR00038">
    <property type="entry name" value="HTHLUXR"/>
</dbReference>
<dbReference type="SMART" id="SM00448">
    <property type="entry name" value="REC"/>
    <property type="match status" value="1"/>
</dbReference>
<evidence type="ECO:0000313" key="5">
    <source>
        <dbReference type="EMBL" id="MBD2189432.1"/>
    </source>
</evidence>
<evidence type="ECO:0000256" key="1">
    <source>
        <dbReference type="ARBA" id="ARBA00023125"/>
    </source>
</evidence>
<reference evidence="5 6" key="1">
    <citation type="journal article" date="2020" name="ISME J.">
        <title>Comparative genomics reveals insights into cyanobacterial evolution and habitat adaptation.</title>
        <authorList>
            <person name="Chen M.Y."/>
            <person name="Teng W.K."/>
            <person name="Zhao L."/>
            <person name="Hu C.X."/>
            <person name="Zhou Y.K."/>
            <person name="Han B.P."/>
            <person name="Song L.R."/>
            <person name="Shu W.S."/>
        </authorList>
    </citation>
    <scope>NUCLEOTIDE SEQUENCE [LARGE SCALE GENOMIC DNA]</scope>
    <source>
        <strain evidence="5 6">FACHB-723</strain>
    </source>
</reference>
<protein>
    <submittedName>
        <fullName evidence="5">Response regulator transcription factor</fullName>
    </submittedName>
</protein>
<dbReference type="InterPro" id="IPR011006">
    <property type="entry name" value="CheY-like_superfamily"/>
</dbReference>
<dbReference type="Pfam" id="PF00072">
    <property type="entry name" value="Response_reg"/>
    <property type="match status" value="1"/>
</dbReference>
<organism evidence="5 6">
    <name type="scientific">Pseudanabaena mucicola FACHB-723</name>
    <dbReference type="NCBI Taxonomy" id="2692860"/>
    <lineage>
        <taxon>Bacteria</taxon>
        <taxon>Bacillati</taxon>
        <taxon>Cyanobacteriota</taxon>
        <taxon>Cyanophyceae</taxon>
        <taxon>Pseudanabaenales</taxon>
        <taxon>Pseudanabaenaceae</taxon>
        <taxon>Pseudanabaena</taxon>
    </lineage>
</organism>
<evidence type="ECO:0000256" key="2">
    <source>
        <dbReference type="PROSITE-ProRule" id="PRU00169"/>
    </source>
</evidence>
<dbReference type="PANTHER" id="PTHR43214:SF43">
    <property type="entry name" value="TWO-COMPONENT RESPONSE REGULATOR"/>
    <property type="match status" value="1"/>
</dbReference>
<evidence type="ECO:0000259" key="3">
    <source>
        <dbReference type="PROSITE" id="PS50043"/>
    </source>
</evidence>
<dbReference type="PANTHER" id="PTHR43214">
    <property type="entry name" value="TWO-COMPONENT RESPONSE REGULATOR"/>
    <property type="match status" value="1"/>
</dbReference>
<proteinExistence type="predicted"/>
<gene>
    <name evidence="5" type="ORF">H6F41_14945</name>
</gene>
<dbReference type="RefSeq" id="WP_190404259.1">
    <property type="nucleotide sequence ID" value="NZ_JACJQB010000038.1"/>
</dbReference>
<dbReference type="InterPro" id="IPR001789">
    <property type="entry name" value="Sig_transdc_resp-reg_receiver"/>
</dbReference>
<dbReference type="Pfam" id="PF00196">
    <property type="entry name" value="GerE"/>
    <property type="match status" value="1"/>
</dbReference>
<dbReference type="PROSITE" id="PS50110">
    <property type="entry name" value="RESPONSE_REGULATORY"/>
    <property type="match status" value="1"/>
</dbReference>
<dbReference type="InterPro" id="IPR036388">
    <property type="entry name" value="WH-like_DNA-bd_sf"/>
</dbReference>
<sequence length="291" mass="32920">MRRILTITDEEETRNTIIRILETKEFVMLEARQIQIGIQMAHKFNPDLILCDLDMSNLSGYSFLKKVRQDPDLSHIPFIFLTSQLQIQEVHKGIQISADDYIAKPIEASQLLAAIDTQMQSLLTEVDDDITDTLSVDCSAETLRLTDGQQDILKLFSQRKSLKAIAMEKKISLDAAILLEDISVRLSNRIKFGQKASEQITSPELLTNQDVQTFHSVEDDRLTPRQKEILKLVASGMTTKEIASSLFISVKTVETHRGQLMERLNIHDLAGLIRYAIRIGLIDLEDDSVAI</sequence>
<dbReference type="EMBL" id="JACJQB010000038">
    <property type="protein sequence ID" value="MBD2189432.1"/>
    <property type="molecule type" value="Genomic_DNA"/>
</dbReference>
<feature type="domain" description="Response regulatory" evidence="4">
    <location>
        <begin position="3"/>
        <end position="119"/>
    </location>
</feature>
<dbReference type="Gene3D" id="1.10.10.10">
    <property type="entry name" value="Winged helix-like DNA-binding domain superfamily/Winged helix DNA-binding domain"/>
    <property type="match status" value="1"/>
</dbReference>
<dbReference type="CDD" id="cd06170">
    <property type="entry name" value="LuxR_C_like"/>
    <property type="match status" value="1"/>
</dbReference>
<dbReference type="InterPro" id="IPR000792">
    <property type="entry name" value="Tscrpt_reg_LuxR_C"/>
</dbReference>
<dbReference type="SUPFAM" id="SSF46894">
    <property type="entry name" value="C-terminal effector domain of the bipartite response regulators"/>
    <property type="match status" value="1"/>
</dbReference>
<comment type="caution">
    <text evidence="5">The sequence shown here is derived from an EMBL/GenBank/DDBJ whole genome shotgun (WGS) entry which is preliminary data.</text>
</comment>
<keyword evidence="6" id="KW-1185">Reference proteome</keyword>
<dbReference type="CDD" id="cd00156">
    <property type="entry name" value="REC"/>
    <property type="match status" value="1"/>
</dbReference>
<feature type="domain" description="HTH luxR-type" evidence="3">
    <location>
        <begin position="215"/>
        <end position="280"/>
    </location>
</feature>
<dbReference type="PROSITE" id="PS50043">
    <property type="entry name" value="HTH_LUXR_2"/>
    <property type="match status" value="1"/>
</dbReference>
<dbReference type="InterPro" id="IPR016032">
    <property type="entry name" value="Sig_transdc_resp-reg_C-effctor"/>
</dbReference>
<keyword evidence="2" id="KW-0597">Phosphoprotein</keyword>
<dbReference type="InterPro" id="IPR039420">
    <property type="entry name" value="WalR-like"/>
</dbReference>